<gene>
    <name evidence="10" type="ORF">APZ41_000660</name>
</gene>
<keyword evidence="1" id="KW-0813">Transport</keyword>
<evidence type="ECO:0000256" key="7">
    <source>
        <dbReference type="ARBA" id="ARBA00023014"/>
    </source>
</evidence>
<evidence type="ECO:0000313" key="10">
    <source>
        <dbReference type="EMBL" id="ONH85261.1"/>
    </source>
</evidence>
<dbReference type="InterPro" id="IPR037171">
    <property type="entry name" value="NagB/RpiA_transferase-like"/>
</dbReference>
<dbReference type="InterPro" id="IPR017900">
    <property type="entry name" value="4Fe4S_Fe_S_CS"/>
</dbReference>
<keyword evidence="4" id="KW-0677">Repeat</keyword>
<sequence length="523" mass="57576">MRRAHGAAGEVHPHRPDPQWRHGVSSTAKPGLDHAEGRSKPIPAPQREPQPRGAVVRGNRPVDHAEAAARFLKAPEHESFHDRRLWDLREKRDREAHGIPEWEELRALASAIKEHTLTHLDTYLEQFEAAAKANGAHVHWAKDAAEHNGIVLGLLRDHGARRLIKSKSMLTEECGFRDAMAEAGIEVVETDLGERIQQLDNEDPSHVVVPAVHKLRSDVAAVFARTLGSDPDNHDAAYLARRQREATRPLILEADAGMTGCNFAVAETGGVVVCTNEGNADLSANVPPLHIASIGIEKLIPRVADLGVFIRLLSRSALGSPITQYTSHFRAPRRGGEMHFVLVDNGRSARLGMEEFWTSLKCIRCGACMNTCPVYRRSGGLSYGATYAGPIGLILDPTFNRRKYSSLPFASTLNGSCTNVCPVKINIHEQIFAWRKVLAEEHELPMAKRAMMAAAGHVLSRPRLFRAAIGAADSALRHLPRFALYNPLNRWGAGREVPAAPRETFHGWYARNRGQAKSGGRPS</sequence>
<dbReference type="GO" id="GO:0051539">
    <property type="term" value="F:4 iron, 4 sulfur cluster binding"/>
    <property type="evidence" value="ECO:0007669"/>
    <property type="project" value="UniProtKB-KW"/>
</dbReference>
<dbReference type="STRING" id="207340.APZ41_000660"/>
<dbReference type="Gene3D" id="3.40.50.10420">
    <property type="entry name" value="NagB/RpiA/CoA transferase-like"/>
    <property type="match status" value="1"/>
</dbReference>
<evidence type="ECO:0000256" key="6">
    <source>
        <dbReference type="ARBA" id="ARBA00023004"/>
    </source>
</evidence>
<proteinExistence type="predicted"/>
<dbReference type="PROSITE" id="PS51379">
    <property type="entry name" value="4FE4S_FER_2"/>
    <property type="match status" value="1"/>
</dbReference>
<dbReference type="PROSITE" id="PS00198">
    <property type="entry name" value="4FE4S_FER_1"/>
    <property type="match status" value="1"/>
</dbReference>
<keyword evidence="7" id="KW-0411">Iron-sulfur</keyword>
<feature type="region of interest" description="Disordered" evidence="8">
    <location>
        <begin position="1"/>
        <end position="59"/>
    </location>
</feature>
<reference evidence="10" key="1">
    <citation type="submission" date="2016-12" db="EMBL/GenBank/DDBJ databases">
        <title>Draft genome sequence of Roseomonas mucosa strain AU37, isolated from a peripheral intravenous catheter.</title>
        <authorList>
            <person name="Choudhury M.A."/>
            <person name="Sidjabat H.E."/>
            <person name="Wailan A.M."/>
            <person name="Zhang L."/>
            <person name="Marsh N.M."/>
            <person name="Rickard C.M."/>
            <person name="Davies M."/>
            <person name="Mcmillan D.J."/>
        </authorList>
    </citation>
    <scope>NUCLEOTIDE SEQUENCE [LARGE SCALE GENOMIC DNA]</scope>
    <source>
        <strain evidence="10">AU37</strain>
    </source>
</reference>
<organism evidence="10 11">
    <name type="scientific">Roseomonas mucosa</name>
    <dbReference type="NCBI Taxonomy" id="207340"/>
    <lineage>
        <taxon>Bacteria</taxon>
        <taxon>Pseudomonadati</taxon>
        <taxon>Pseudomonadota</taxon>
        <taxon>Alphaproteobacteria</taxon>
        <taxon>Acetobacterales</taxon>
        <taxon>Roseomonadaceae</taxon>
        <taxon>Roseomonas</taxon>
    </lineage>
</organism>
<dbReference type="Proteomes" id="UP000054844">
    <property type="component" value="Unassembled WGS sequence"/>
</dbReference>
<dbReference type="Pfam" id="PF13183">
    <property type="entry name" value="Fer4_8"/>
    <property type="match status" value="1"/>
</dbReference>
<dbReference type="PANTHER" id="PTHR47153">
    <property type="entry name" value="LACTATE UTILIZATION PROTEIN B"/>
    <property type="match status" value="1"/>
</dbReference>
<evidence type="ECO:0000256" key="1">
    <source>
        <dbReference type="ARBA" id="ARBA00022448"/>
    </source>
</evidence>
<evidence type="ECO:0000256" key="8">
    <source>
        <dbReference type="SAM" id="MobiDB-lite"/>
    </source>
</evidence>
<evidence type="ECO:0000256" key="2">
    <source>
        <dbReference type="ARBA" id="ARBA00022485"/>
    </source>
</evidence>
<evidence type="ECO:0000256" key="4">
    <source>
        <dbReference type="ARBA" id="ARBA00022737"/>
    </source>
</evidence>
<dbReference type="InterPro" id="IPR017896">
    <property type="entry name" value="4Fe4S_Fe-S-bd"/>
</dbReference>
<dbReference type="Gene3D" id="1.10.1060.10">
    <property type="entry name" value="Alpha-helical ferredoxin"/>
    <property type="match status" value="1"/>
</dbReference>
<protein>
    <submittedName>
        <fullName evidence="10">4Fe-4S ferredoxin</fullName>
    </submittedName>
</protein>
<dbReference type="InterPro" id="IPR003741">
    <property type="entry name" value="LUD_dom"/>
</dbReference>
<feature type="domain" description="4Fe-4S ferredoxin-type" evidence="9">
    <location>
        <begin position="353"/>
        <end position="374"/>
    </location>
</feature>
<dbReference type="InterPro" id="IPR009051">
    <property type="entry name" value="Helical_ferredxn"/>
</dbReference>
<dbReference type="SUPFAM" id="SSF100950">
    <property type="entry name" value="NagB/RpiA/CoA transferase-like"/>
    <property type="match status" value="1"/>
</dbReference>
<evidence type="ECO:0000259" key="9">
    <source>
        <dbReference type="PROSITE" id="PS51379"/>
    </source>
</evidence>
<evidence type="ECO:0000256" key="5">
    <source>
        <dbReference type="ARBA" id="ARBA00022982"/>
    </source>
</evidence>
<dbReference type="SUPFAM" id="SSF46548">
    <property type="entry name" value="alpha-helical ferredoxin"/>
    <property type="match status" value="1"/>
</dbReference>
<feature type="compositionally biased region" description="Basic and acidic residues" evidence="8">
    <location>
        <begin position="11"/>
        <end position="20"/>
    </location>
</feature>
<keyword evidence="5" id="KW-0249">Electron transport</keyword>
<dbReference type="EMBL" id="LLWF02000001">
    <property type="protein sequence ID" value="ONH85261.1"/>
    <property type="molecule type" value="Genomic_DNA"/>
</dbReference>
<evidence type="ECO:0000256" key="3">
    <source>
        <dbReference type="ARBA" id="ARBA00022723"/>
    </source>
</evidence>
<dbReference type="PANTHER" id="PTHR47153:SF2">
    <property type="entry name" value="LACTATE UTILIZATION PROTEIN B"/>
    <property type="match status" value="1"/>
</dbReference>
<keyword evidence="2" id="KW-0004">4Fe-4S</keyword>
<comment type="caution">
    <text evidence="10">The sequence shown here is derived from an EMBL/GenBank/DDBJ whole genome shotgun (WGS) entry which is preliminary data.</text>
</comment>
<evidence type="ECO:0000313" key="11">
    <source>
        <dbReference type="Proteomes" id="UP000054844"/>
    </source>
</evidence>
<dbReference type="GO" id="GO:0046872">
    <property type="term" value="F:metal ion binding"/>
    <property type="evidence" value="ECO:0007669"/>
    <property type="project" value="UniProtKB-KW"/>
</dbReference>
<keyword evidence="6" id="KW-0408">Iron</keyword>
<dbReference type="InterPro" id="IPR024185">
    <property type="entry name" value="FTHF_cligase-like_sf"/>
</dbReference>
<dbReference type="Pfam" id="PF02589">
    <property type="entry name" value="LUD_dom"/>
    <property type="match status" value="1"/>
</dbReference>
<name>A0A1S8DA82_9PROT</name>
<keyword evidence="11" id="KW-1185">Reference proteome</keyword>
<dbReference type="AlphaFoldDB" id="A0A1S8DA82"/>
<keyword evidence="3" id="KW-0479">Metal-binding</keyword>
<accession>A0A1S8DA82</accession>
<dbReference type="InterPro" id="IPR004452">
    <property type="entry name" value="LutB/LldF"/>
</dbReference>
<dbReference type="GO" id="GO:0006089">
    <property type="term" value="P:lactate metabolic process"/>
    <property type="evidence" value="ECO:0007669"/>
    <property type="project" value="InterPro"/>
</dbReference>